<dbReference type="AlphaFoldDB" id="A0A8E0WQ38"/>
<comment type="caution">
    <text evidence="1">The sequence shown here is derived from an EMBL/GenBank/DDBJ whole genome shotgun (WGS) entry which is preliminary data.</text>
</comment>
<protein>
    <submittedName>
        <fullName evidence="1">Uncharacterized protein</fullName>
    </submittedName>
</protein>
<dbReference type="Proteomes" id="UP000028135">
    <property type="component" value="Unassembled WGS sequence"/>
</dbReference>
<reference evidence="1 2" key="1">
    <citation type="submission" date="2014-05" db="EMBL/GenBank/DDBJ databases">
        <title>Genome Announcement of Sphingobium lucknowense F2.</title>
        <authorList>
            <person name="Lal R."/>
            <person name="Negi V."/>
            <person name="Lata P."/>
            <person name="Sangwan N."/>
            <person name="Gupta S.K."/>
            <person name="Rao D.L.N."/>
            <person name="Das S."/>
        </authorList>
    </citation>
    <scope>NUCLEOTIDE SEQUENCE [LARGE SCALE GENOMIC DNA]</scope>
    <source>
        <strain evidence="1 2">F2</strain>
    </source>
</reference>
<sequence length="82" mass="9272">MLYDVQMTDVSAPQEDFDVYLDPPGGHAWGFPKKFDPSFGDDVNGWLLANGYPEAEIAQWPDRRVPCWSKRVRKEGSEANGL</sequence>
<gene>
    <name evidence="1" type="ORF">AL00_17325</name>
</gene>
<evidence type="ECO:0000313" key="1">
    <source>
        <dbReference type="EMBL" id="KER35337.1"/>
    </source>
</evidence>
<accession>A0A8E0WQ38</accession>
<proteinExistence type="predicted"/>
<evidence type="ECO:0000313" key="2">
    <source>
        <dbReference type="Proteomes" id="UP000028135"/>
    </source>
</evidence>
<dbReference type="EMBL" id="JANF02000081">
    <property type="protein sequence ID" value="KER35337.1"/>
    <property type="molecule type" value="Genomic_DNA"/>
</dbReference>
<organism evidence="1 2">
    <name type="scientific">Sphingobium indicum F2</name>
    <dbReference type="NCBI Taxonomy" id="1450518"/>
    <lineage>
        <taxon>Bacteria</taxon>
        <taxon>Pseudomonadati</taxon>
        <taxon>Pseudomonadota</taxon>
        <taxon>Alphaproteobacteria</taxon>
        <taxon>Sphingomonadales</taxon>
        <taxon>Sphingomonadaceae</taxon>
        <taxon>Sphingobium</taxon>
    </lineage>
</organism>
<name>A0A8E0WQ38_9SPHN</name>